<evidence type="ECO:0000313" key="4">
    <source>
        <dbReference type="Proteomes" id="UP000076825"/>
    </source>
</evidence>
<evidence type="ECO:0000313" key="3">
    <source>
        <dbReference type="EMBL" id="SAI72634.1"/>
    </source>
</evidence>
<feature type="compositionally biased region" description="Basic and acidic residues" evidence="1">
    <location>
        <begin position="85"/>
        <end position="113"/>
    </location>
</feature>
<dbReference type="OrthoDB" id="7365273at2"/>
<dbReference type="STRING" id="123899.SAMEA3906487_03339"/>
<dbReference type="GO" id="GO:0003677">
    <property type="term" value="F:DNA binding"/>
    <property type="evidence" value="ECO:0007669"/>
    <property type="project" value="InterPro"/>
</dbReference>
<accession>A0A157K0G6</accession>
<evidence type="ECO:0000259" key="2">
    <source>
        <dbReference type="PROSITE" id="PS50943"/>
    </source>
</evidence>
<evidence type="ECO:0000256" key="1">
    <source>
        <dbReference type="SAM" id="MobiDB-lite"/>
    </source>
</evidence>
<dbReference type="PROSITE" id="PS50943">
    <property type="entry name" value="HTH_CROC1"/>
    <property type="match status" value="1"/>
</dbReference>
<dbReference type="EMBL" id="LT546645">
    <property type="protein sequence ID" value="SAI72634.1"/>
    <property type="molecule type" value="Genomic_DNA"/>
</dbReference>
<protein>
    <submittedName>
        <fullName evidence="3">Anaerobic benzoate catabolism transcriptional regulator</fullName>
    </submittedName>
</protein>
<keyword evidence="4" id="KW-1185">Reference proteome</keyword>
<reference evidence="3 4" key="1">
    <citation type="submission" date="2016-04" db="EMBL/GenBank/DDBJ databases">
        <authorList>
            <consortium name="Pathogen Informatics"/>
        </authorList>
    </citation>
    <scope>NUCLEOTIDE SEQUENCE [LARGE SCALE GENOMIC DNA]</scope>
    <source>
        <strain evidence="3 4">H044680328</strain>
    </source>
</reference>
<dbReference type="SMART" id="SM00530">
    <property type="entry name" value="HTH_XRE"/>
    <property type="match status" value="1"/>
</dbReference>
<dbReference type="RefSeq" id="WP_025516073.1">
    <property type="nucleotide sequence ID" value="NZ_CP016340.1"/>
</dbReference>
<dbReference type="PATRIC" id="fig|123899.6.peg.3337"/>
<sequence length="113" mass="12355">MKKKLAPSFETTEALLTLGERLRTARLRRAETESMLAARLGVSRATIGRLERGDGGVSAALLLEALMQYGFSAQVFALADPDSDGVGKRLDALRRPARGRRQDSTSRIDPTRL</sequence>
<dbReference type="InterPro" id="IPR010982">
    <property type="entry name" value="Lambda_DNA-bd_dom_sf"/>
</dbReference>
<dbReference type="Gene3D" id="1.10.260.40">
    <property type="entry name" value="lambda repressor-like DNA-binding domains"/>
    <property type="match status" value="1"/>
</dbReference>
<name>A0A157K0G6_9BORD</name>
<dbReference type="Proteomes" id="UP000076825">
    <property type="component" value="Chromosome 1"/>
</dbReference>
<dbReference type="GeneID" id="56589422"/>
<dbReference type="KEGG" id="btrm:SAMEA390648703339"/>
<feature type="region of interest" description="Disordered" evidence="1">
    <location>
        <begin position="81"/>
        <end position="113"/>
    </location>
</feature>
<dbReference type="Pfam" id="PF13560">
    <property type="entry name" value="HTH_31"/>
    <property type="match status" value="1"/>
</dbReference>
<gene>
    <name evidence="3" type="ORF">SAMEA3906487_03339</name>
</gene>
<dbReference type="AlphaFoldDB" id="A0A157K0G6"/>
<feature type="domain" description="HTH cro/C1-type" evidence="2">
    <location>
        <begin position="22"/>
        <end position="76"/>
    </location>
</feature>
<dbReference type="CDD" id="cd00093">
    <property type="entry name" value="HTH_XRE"/>
    <property type="match status" value="1"/>
</dbReference>
<dbReference type="SUPFAM" id="SSF47413">
    <property type="entry name" value="lambda repressor-like DNA-binding domains"/>
    <property type="match status" value="1"/>
</dbReference>
<dbReference type="eggNOG" id="COG1476">
    <property type="taxonomic scope" value="Bacteria"/>
</dbReference>
<organism evidence="3 4">
    <name type="scientific">Bordetella trematum</name>
    <dbReference type="NCBI Taxonomy" id="123899"/>
    <lineage>
        <taxon>Bacteria</taxon>
        <taxon>Pseudomonadati</taxon>
        <taxon>Pseudomonadota</taxon>
        <taxon>Betaproteobacteria</taxon>
        <taxon>Burkholderiales</taxon>
        <taxon>Alcaligenaceae</taxon>
        <taxon>Bordetella</taxon>
    </lineage>
</organism>
<proteinExistence type="predicted"/>
<dbReference type="InterPro" id="IPR001387">
    <property type="entry name" value="Cro/C1-type_HTH"/>
</dbReference>